<gene>
    <name evidence="1" type="ORF">E6K72_12090</name>
</gene>
<comment type="caution">
    <text evidence="1">The sequence shown here is derived from an EMBL/GenBank/DDBJ whole genome shotgun (WGS) entry which is preliminary data.</text>
</comment>
<sequence length="118" mass="12455">MAFCDGEVKSLGTTVQIVPLKNGVMYVYTAVDPNKVRAVQASMGRRNDRMLSILAAGDKAHLCPSCKAVRGAIASGKMNRELVNIEGGCLTLMTSTDPATLARIYSLAGVKGPLSVKI</sequence>
<reference evidence="1 2" key="1">
    <citation type="journal article" date="2019" name="Nat. Microbiol.">
        <title>Mediterranean grassland soil C-N compound turnover is dependent on rainfall and depth, and is mediated by genomically divergent microorganisms.</title>
        <authorList>
            <person name="Diamond S."/>
            <person name="Andeer P.F."/>
            <person name="Li Z."/>
            <person name="Crits-Christoph A."/>
            <person name="Burstein D."/>
            <person name="Anantharaman K."/>
            <person name="Lane K.R."/>
            <person name="Thomas B.C."/>
            <person name="Pan C."/>
            <person name="Northen T.R."/>
            <person name="Banfield J.F."/>
        </authorList>
    </citation>
    <scope>NUCLEOTIDE SEQUENCE [LARGE SCALE GENOMIC DNA]</scope>
    <source>
        <strain evidence="1">WS_2</strain>
    </source>
</reference>
<dbReference type="Proteomes" id="UP000317716">
    <property type="component" value="Unassembled WGS sequence"/>
</dbReference>
<evidence type="ECO:0000313" key="2">
    <source>
        <dbReference type="Proteomes" id="UP000317716"/>
    </source>
</evidence>
<evidence type="ECO:0000313" key="1">
    <source>
        <dbReference type="EMBL" id="TMQ49751.1"/>
    </source>
</evidence>
<accession>A0A538SEE8</accession>
<protein>
    <submittedName>
        <fullName evidence="1">Uncharacterized protein</fullName>
    </submittedName>
</protein>
<dbReference type="AlphaFoldDB" id="A0A538SEE8"/>
<name>A0A538SEE8_UNCEI</name>
<dbReference type="EMBL" id="VBOS01000440">
    <property type="protein sequence ID" value="TMQ49751.1"/>
    <property type="molecule type" value="Genomic_DNA"/>
</dbReference>
<proteinExistence type="predicted"/>
<organism evidence="1 2">
    <name type="scientific">Eiseniibacteriota bacterium</name>
    <dbReference type="NCBI Taxonomy" id="2212470"/>
    <lineage>
        <taxon>Bacteria</taxon>
        <taxon>Candidatus Eiseniibacteriota</taxon>
    </lineage>
</organism>